<dbReference type="AlphaFoldDB" id="A0A382KQN9"/>
<reference evidence="1" key="1">
    <citation type="submission" date="2018-05" db="EMBL/GenBank/DDBJ databases">
        <authorList>
            <person name="Lanie J.A."/>
            <person name="Ng W.-L."/>
            <person name="Kazmierczak K.M."/>
            <person name="Andrzejewski T.M."/>
            <person name="Davidsen T.M."/>
            <person name="Wayne K.J."/>
            <person name="Tettelin H."/>
            <person name="Glass J.I."/>
            <person name="Rusch D."/>
            <person name="Podicherti R."/>
            <person name="Tsui H.-C.T."/>
            <person name="Winkler M.E."/>
        </authorList>
    </citation>
    <scope>NUCLEOTIDE SEQUENCE</scope>
</reference>
<evidence type="ECO:0000313" key="1">
    <source>
        <dbReference type="EMBL" id="SVC25552.1"/>
    </source>
</evidence>
<dbReference type="EMBL" id="UINC01081569">
    <property type="protein sequence ID" value="SVC25552.1"/>
    <property type="molecule type" value="Genomic_DNA"/>
</dbReference>
<sequence length="57" mass="6627">MFTIFSFSSIQKIYFEGFQGKGIHVFQNFSNNMQMVLRELHMCSNLEFQLAGQSEKG</sequence>
<gene>
    <name evidence="1" type="ORF">METZ01_LOCUS278406</name>
</gene>
<name>A0A382KQN9_9ZZZZ</name>
<organism evidence="1">
    <name type="scientific">marine metagenome</name>
    <dbReference type="NCBI Taxonomy" id="408172"/>
    <lineage>
        <taxon>unclassified sequences</taxon>
        <taxon>metagenomes</taxon>
        <taxon>ecological metagenomes</taxon>
    </lineage>
</organism>
<accession>A0A382KQN9</accession>
<proteinExistence type="predicted"/>
<protein>
    <submittedName>
        <fullName evidence="1">Uncharacterized protein</fullName>
    </submittedName>
</protein>